<organism evidence="1 2">
    <name type="scientific">Candidatus Dechloromonas phosphorivorans</name>
    <dbReference type="NCBI Taxonomy" id="2899244"/>
    <lineage>
        <taxon>Bacteria</taxon>
        <taxon>Pseudomonadati</taxon>
        <taxon>Pseudomonadota</taxon>
        <taxon>Betaproteobacteria</taxon>
        <taxon>Rhodocyclales</taxon>
        <taxon>Azonexaceae</taxon>
        <taxon>Dechloromonas</taxon>
    </lineage>
</organism>
<evidence type="ECO:0000313" key="2">
    <source>
        <dbReference type="Proteomes" id="UP000739411"/>
    </source>
</evidence>
<protein>
    <submittedName>
        <fullName evidence="1">Uncharacterized protein</fullName>
    </submittedName>
</protein>
<dbReference type="EMBL" id="JADJMS010000005">
    <property type="protein sequence ID" value="MBK7413909.1"/>
    <property type="molecule type" value="Genomic_DNA"/>
</dbReference>
<accession>A0A935JZS9</accession>
<evidence type="ECO:0000313" key="1">
    <source>
        <dbReference type="EMBL" id="MBK7413909.1"/>
    </source>
</evidence>
<proteinExistence type="predicted"/>
<comment type="caution">
    <text evidence="1">The sequence shown here is derived from an EMBL/GenBank/DDBJ whole genome shotgun (WGS) entry which is preliminary data.</text>
</comment>
<sequence>MHYKFSTPLCNPKYARAVKIPFSATRPRVSPSINQERDIGGIDEILLQNSYNIQRKQKSHSEEWLKYLIFNGAPDQNRTDT</sequence>
<gene>
    <name evidence="1" type="ORF">IPJ38_01105</name>
</gene>
<reference evidence="1 2" key="1">
    <citation type="submission" date="2020-10" db="EMBL/GenBank/DDBJ databases">
        <title>Connecting structure to function with the recovery of over 1000 high-quality activated sludge metagenome-assembled genomes encoding full-length rRNA genes using long-read sequencing.</title>
        <authorList>
            <person name="Singleton C.M."/>
            <person name="Petriglieri F."/>
            <person name="Kristensen J.M."/>
            <person name="Kirkegaard R.H."/>
            <person name="Michaelsen T.Y."/>
            <person name="Andersen M.H."/>
            <person name="Karst S.M."/>
            <person name="Dueholm M.S."/>
            <person name="Nielsen P.H."/>
            <person name="Albertsen M."/>
        </authorList>
    </citation>
    <scope>NUCLEOTIDE SEQUENCE [LARGE SCALE GENOMIC DNA]</scope>
    <source>
        <strain evidence="1">EsbW_18-Q3-R4-48_BATAC.463</strain>
    </source>
</reference>
<dbReference type="AlphaFoldDB" id="A0A935JZS9"/>
<dbReference type="Proteomes" id="UP000739411">
    <property type="component" value="Unassembled WGS sequence"/>
</dbReference>
<name>A0A935JZS9_9RHOO</name>